<evidence type="ECO:0000313" key="2">
    <source>
        <dbReference type="EMBL" id="RXH94026.1"/>
    </source>
</evidence>
<dbReference type="Proteomes" id="UP000290289">
    <property type="component" value="Chromosome 7"/>
</dbReference>
<evidence type="ECO:0000313" key="3">
    <source>
        <dbReference type="Proteomes" id="UP000290289"/>
    </source>
</evidence>
<gene>
    <name evidence="2" type="ORF">DVH24_016093</name>
</gene>
<comment type="caution">
    <text evidence="2">The sequence shown here is derived from an EMBL/GenBank/DDBJ whole genome shotgun (WGS) entry which is preliminary data.</text>
</comment>
<dbReference type="AlphaFoldDB" id="A0A498JFW3"/>
<feature type="region of interest" description="Disordered" evidence="1">
    <location>
        <begin position="53"/>
        <end position="104"/>
    </location>
</feature>
<sequence length="236" mass="25887">MIRVPNNVTEVGKGYEIVTFRGERHAVSMVCGYCHHQNNDCPHKSKIIARKNSLRKAPPVAGPGSESERGKNPAKPMKLRGEIRTPPSSLDMKKTGVKGSRTQLKKEKVVEEAMARLQLDEENTTAPKSQPLVKFGGPFKFTVPCEVCGVVGHYNDRCPYIEVGLPDNVTEAPKGYEIVNLRGGKRAVRIMFCGCCKMLRDHKIKDCPNKSKMTAIMNSILKAARPPAGPLSSGSC</sequence>
<reference evidence="2 3" key="1">
    <citation type="submission" date="2018-10" db="EMBL/GenBank/DDBJ databases">
        <title>A high-quality apple genome assembly.</title>
        <authorList>
            <person name="Hu J."/>
        </authorList>
    </citation>
    <scope>NUCLEOTIDE SEQUENCE [LARGE SCALE GENOMIC DNA]</scope>
    <source>
        <strain evidence="3">cv. HFTH1</strain>
        <tissue evidence="2">Young leaf</tissue>
    </source>
</reference>
<evidence type="ECO:0000256" key="1">
    <source>
        <dbReference type="SAM" id="MobiDB-lite"/>
    </source>
</evidence>
<accession>A0A498JFW3</accession>
<keyword evidence="3" id="KW-1185">Reference proteome</keyword>
<evidence type="ECO:0008006" key="4">
    <source>
        <dbReference type="Google" id="ProtNLM"/>
    </source>
</evidence>
<dbReference type="EMBL" id="RDQH01000333">
    <property type="protein sequence ID" value="RXH94026.1"/>
    <property type="molecule type" value="Genomic_DNA"/>
</dbReference>
<proteinExistence type="predicted"/>
<protein>
    <recommendedName>
        <fullName evidence="4">CCHC-type domain-containing protein</fullName>
    </recommendedName>
</protein>
<name>A0A498JFW3_MALDO</name>
<organism evidence="2 3">
    <name type="scientific">Malus domestica</name>
    <name type="common">Apple</name>
    <name type="synonym">Pyrus malus</name>
    <dbReference type="NCBI Taxonomy" id="3750"/>
    <lineage>
        <taxon>Eukaryota</taxon>
        <taxon>Viridiplantae</taxon>
        <taxon>Streptophyta</taxon>
        <taxon>Embryophyta</taxon>
        <taxon>Tracheophyta</taxon>
        <taxon>Spermatophyta</taxon>
        <taxon>Magnoliopsida</taxon>
        <taxon>eudicotyledons</taxon>
        <taxon>Gunneridae</taxon>
        <taxon>Pentapetalae</taxon>
        <taxon>rosids</taxon>
        <taxon>fabids</taxon>
        <taxon>Rosales</taxon>
        <taxon>Rosaceae</taxon>
        <taxon>Amygdaloideae</taxon>
        <taxon>Maleae</taxon>
        <taxon>Malus</taxon>
    </lineage>
</organism>